<dbReference type="Gene3D" id="3.30.230.10">
    <property type="match status" value="1"/>
</dbReference>
<dbReference type="InterPro" id="IPR046843">
    <property type="entry name" value="LonB_AAA-LID"/>
</dbReference>
<dbReference type="AlphaFoldDB" id="A0A1J5RJG1"/>
<organism evidence="4">
    <name type="scientific">mine drainage metagenome</name>
    <dbReference type="NCBI Taxonomy" id="410659"/>
    <lineage>
        <taxon>unclassified sequences</taxon>
        <taxon>metagenomes</taxon>
        <taxon>ecological metagenomes</taxon>
    </lineage>
</organism>
<dbReference type="GO" id="GO:0006508">
    <property type="term" value="P:proteolysis"/>
    <property type="evidence" value="ECO:0007669"/>
    <property type="project" value="UniProtKB-KW"/>
</dbReference>
<comment type="caution">
    <text evidence="4">The sequence shown here is derived from an EMBL/GenBank/DDBJ whole genome shotgun (WGS) entry which is preliminary data.</text>
</comment>
<dbReference type="SUPFAM" id="SSF52540">
    <property type="entry name" value="P-loop containing nucleoside triphosphate hydrolases"/>
    <property type="match status" value="1"/>
</dbReference>
<dbReference type="EC" id="3.4.21.53" evidence="4"/>
<dbReference type="Gene3D" id="1.10.8.60">
    <property type="match status" value="1"/>
</dbReference>
<keyword evidence="2" id="KW-0175">Coiled coil</keyword>
<dbReference type="InterPro" id="IPR020568">
    <property type="entry name" value="Ribosomal_Su5_D2-typ_SF"/>
</dbReference>
<dbReference type="InterPro" id="IPR027065">
    <property type="entry name" value="Lon_Prtase"/>
</dbReference>
<keyword evidence="1 4" id="KW-0645">Protease</keyword>
<dbReference type="Pfam" id="PF05362">
    <property type="entry name" value="Lon_C"/>
    <property type="match status" value="1"/>
</dbReference>
<dbReference type="GO" id="GO:0004176">
    <property type="term" value="F:ATP-dependent peptidase activity"/>
    <property type="evidence" value="ECO:0007669"/>
    <property type="project" value="InterPro"/>
</dbReference>
<dbReference type="Pfam" id="PF20437">
    <property type="entry name" value="LonC_helical"/>
    <property type="match status" value="1"/>
</dbReference>
<sequence>MPEVKPLAVQDLCRRCQLETLAFETTEDLVETSNGLGQERAFEAVRFAIGMNHSGYNLFVLGEPGSGRRTSVRRLLEERAAAAPRPSDWCYINNFAEANRPRLLQLPAGRGLALRRDMQKFVGELAQVIASAFESDEYRARIEAIQQEFKEREEGSLRALGQEAMPQGVALLRTPNGFAFAPVKGEETMAPAEFEQLPEEERKRIAALIETLGEKLEKLLHQLPRLRREMQGRIKQVSRDAMSLAAGHLIEELKERYADLSNVLAFLDEVLADVVETGEDLRESQKTDGDAEAVFMTGTLSLQRYQVNLLVDHGATDQAPVIGEDNPSYPNLVGRVDNIAHMGTLVTNFTLIRAGALHRANGGYLMLDALKVLSQPYAWDGLKRALRTGQIRIESLGQVVGWVNTLSLEPEPIPLDLKVVLFGERYHYYLLAELDPDFEELFKVAADFSDELPRTDDSSQHYAHLIATLARGNRLKPFDRAAVGRLIEQGARIAGDAEKITLRTRRISNLMRAADHLAAGDGRAVVGADDVERAVMDEIRRADRLPNQIRDEVLRGTLLIDTGGSQVGQVNGLAVFELSQLAFAHPVRISATARLGEGDIIDIERESELGGAIHSKGVMILTSFLAARYARALPLSLAASIVFEQSYGPVEGDSASLAELCALLSALAGAPIKQSLAVTGSVNQYGAVQAIGAVNDKIEGFFDVCRLRGLTGLQGVVIPEANVKHLMLRRDVVAAAEQGQFHVYAVRDVDQAISLLTGLAAGEPDEKGVVPENSINYLVATELAQMSLLRQEYASSGIKRRKKRGED</sequence>
<name>A0A1J5RJG1_9ZZZZ</name>
<feature type="coiled-coil region" evidence="2">
    <location>
        <begin position="209"/>
        <end position="270"/>
    </location>
</feature>
<evidence type="ECO:0000313" key="4">
    <source>
        <dbReference type="EMBL" id="OIQ95905.1"/>
    </source>
</evidence>
<keyword evidence="4" id="KW-0378">Hydrolase</keyword>
<feature type="domain" description="Lon proteolytic" evidence="3">
    <location>
        <begin position="564"/>
        <end position="759"/>
    </location>
</feature>
<proteinExistence type="predicted"/>
<dbReference type="PROSITE" id="PS51786">
    <property type="entry name" value="LON_PROTEOLYTIC"/>
    <property type="match status" value="1"/>
</dbReference>
<dbReference type="Gene3D" id="3.40.50.300">
    <property type="entry name" value="P-loop containing nucleotide triphosphate hydrolases"/>
    <property type="match status" value="2"/>
</dbReference>
<dbReference type="InterPro" id="IPR046844">
    <property type="entry name" value="Lon-like_helical"/>
</dbReference>
<protein>
    <submittedName>
        <fullName evidence="4">Lon protease</fullName>
        <ecNumber evidence="4">3.4.21.53</ecNumber>
    </submittedName>
</protein>
<dbReference type="InterPro" id="IPR027417">
    <property type="entry name" value="P-loop_NTPase"/>
</dbReference>
<dbReference type="InterPro" id="IPR041699">
    <property type="entry name" value="AAA_32"/>
</dbReference>
<dbReference type="Pfam" id="PF20436">
    <property type="entry name" value="LonB_AAA-LID"/>
    <property type="match status" value="1"/>
</dbReference>
<dbReference type="EMBL" id="MLJW01000157">
    <property type="protein sequence ID" value="OIQ95905.1"/>
    <property type="molecule type" value="Genomic_DNA"/>
</dbReference>
<reference evidence="4" key="1">
    <citation type="submission" date="2016-10" db="EMBL/GenBank/DDBJ databases">
        <title>Sequence of Gallionella enrichment culture.</title>
        <authorList>
            <person name="Poehlein A."/>
            <person name="Muehling M."/>
            <person name="Daniel R."/>
        </authorList>
    </citation>
    <scope>NUCLEOTIDE SEQUENCE</scope>
</reference>
<evidence type="ECO:0000256" key="1">
    <source>
        <dbReference type="ARBA" id="ARBA00022670"/>
    </source>
</evidence>
<gene>
    <name evidence="4" type="primary">lon_14</name>
    <name evidence="4" type="ORF">GALL_220380</name>
</gene>
<dbReference type="PANTHER" id="PTHR10046">
    <property type="entry name" value="ATP DEPENDENT LON PROTEASE FAMILY MEMBER"/>
    <property type="match status" value="1"/>
</dbReference>
<dbReference type="InterPro" id="IPR014721">
    <property type="entry name" value="Ribsml_uS5_D2-typ_fold_subgr"/>
</dbReference>
<dbReference type="GO" id="GO:0004252">
    <property type="term" value="F:serine-type endopeptidase activity"/>
    <property type="evidence" value="ECO:0007669"/>
    <property type="project" value="UniProtKB-EC"/>
</dbReference>
<dbReference type="GO" id="GO:0030163">
    <property type="term" value="P:protein catabolic process"/>
    <property type="evidence" value="ECO:0007669"/>
    <property type="project" value="InterPro"/>
</dbReference>
<dbReference type="SUPFAM" id="SSF54211">
    <property type="entry name" value="Ribosomal protein S5 domain 2-like"/>
    <property type="match status" value="1"/>
</dbReference>
<dbReference type="InterPro" id="IPR008269">
    <property type="entry name" value="Lon_proteolytic"/>
</dbReference>
<evidence type="ECO:0000256" key="2">
    <source>
        <dbReference type="SAM" id="Coils"/>
    </source>
</evidence>
<evidence type="ECO:0000259" key="3">
    <source>
        <dbReference type="PROSITE" id="PS51786"/>
    </source>
</evidence>
<dbReference type="GO" id="GO:0005524">
    <property type="term" value="F:ATP binding"/>
    <property type="evidence" value="ECO:0007669"/>
    <property type="project" value="InterPro"/>
</dbReference>
<accession>A0A1J5RJG1</accession>
<dbReference type="Pfam" id="PF13654">
    <property type="entry name" value="AAA_32"/>
    <property type="match status" value="1"/>
</dbReference>
<dbReference type="PRINTS" id="PR00830">
    <property type="entry name" value="ENDOLAPTASE"/>
</dbReference>